<feature type="region of interest" description="Disordered" evidence="1">
    <location>
        <begin position="41"/>
        <end position="70"/>
    </location>
</feature>
<keyword evidence="3" id="KW-1185">Reference proteome</keyword>
<reference evidence="2 3" key="1">
    <citation type="submission" date="2015-05" db="EMBL/GenBank/DDBJ databases">
        <title>Distinctive expansion of gene families associated with plant cell wall degradation and secondary metabolism in the genomes of grapevine trunk pathogens.</title>
        <authorList>
            <person name="Lawrence D.P."/>
            <person name="Travadon R."/>
            <person name="Rolshausen P.E."/>
            <person name="Baumgartner K."/>
        </authorList>
    </citation>
    <scope>NUCLEOTIDE SEQUENCE [LARGE SCALE GENOMIC DNA]</scope>
    <source>
        <strain evidence="2">UCRPC4</strain>
    </source>
</reference>
<evidence type="ECO:0000256" key="1">
    <source>
        <dbReference type="SAM" id="MobiDB-lite"/>
    </source>
</evidence>
<evidence type="ECO:0000313" key="2">
    <source>
        <dbReference type="EMBL" id="KKY26725.1"/>
    </source>
</evidence>
<dbReference type="AlphaFoldDB" id="A0A0G2HDY2"/>
<gene>
    <name evidence="2" type="ORF">UCRPC4_g01416</name>
</gene>
<dbReference type="EMBL" id="LCWF01000034">
    <property type="protein sequence ID" value="KKY26725.1"/>
    <property type="molecule type" value="Genomic_DNA"/>
</dbReference>
<dbReference type="Proteomes" id="UP000053317">
    <property type="component" value="Unassembled WGS sequence"/>
</dbReference>
<evidence type="ECO:0000313" key="3">
    <source>
        <dbReference type="Proteomes" id="UP000053317"/>
    </source>
</evidence>
<organism evidence="2 3">
    <name type="scientific">Phaeomoniella chlamydospora</name>
    <name type="common">Phaeoacremonium chlamydosporum</name>
    <dbReference type="NCBI Taxonomy" id="158046"/>
    <lineage>
        <taxon>Eukaryota</taxon>
        <taxon>Fungi</taxon>
        <taxon>Dikarya</taxon>
        <taxon>Ascomycota</taxon>
        <taxon>Pezizomycotina</taxon>
        <taxon>Eurotiomycetes</taxon>
        <taxon>Chaetothyriomycetidae</taxon>
        <taxon>Phaeomoniellales</taxon>
        <taxon>Phaeomoniellaceae</taxon>
        <taxon>Phaeomoniella</taxon>
    </lineage>
</organism>
<comment type="caution">
    <text evidence="2">The sequence shown here is derived from an EMBL/GenBank/DDBJ whole genome shotgun (WGS) entry which is preliminary data.</text>
</comment>
<protein>
    <submittedName>
        <fullName evidence="2">Uncharacterized protein</fullName>
    </submittedName>
</protein>
<reference evidence="2 3" key="2">
    <citation type="submission" date="2015-05" db="EMBL/GenBank/DDBJ databases">
        <authorList>
            <person name="Morales-Cruz A."/>
            <person name="Amrine K.C."/>
            <person name="Cantu D."/>
        </authorList>
    </citation>
    <scope>NUCLEOTIDE SEQUENCE [LARGE SCALE GENOMIC DNA]</scope>
    <source>
        <strain evidence="2">UCRPC4</strain>
    </source>
</reference>
<dbReference type="OrthoDB" id="5424391at2759"/>
<name>A0A0G2HDY2_PHACM</name>
<feature type="compositionally biased region" description="Basic and acidic residues" evidence="1">
    <location>
        <begin position="41"/>
        <end position="52"/>
    </location>
</feature>
<proteinExistence type="predicted"/>
<accession>A0A0G2HDY2</accession>
<sequence length="414" mass="46286">MKATSILGIKSWLSKLHPPLPRTARESQQLLSVLTSSFQKQLDEAHPPIERRGRAHSTPPPPTHSSTDSLRKIETLIASPDAKTRLSNAFDAFDLSASSSSSIYYSKAIERGENDVESLVRFLNTKLSEGIARKDNPPDSISTGKIIGIWFDTANWSSRTTVLRSKNILHALADILRPATLGKVLWAHVEKYVVESPHIVTIEEAEAISISMTALITNTPRSAMHHSANSFSSIVSIFEHRGYKVHSPEEKLGKAALTFHPLAQPAGRLVQFIMQHPENHNIDAQHFDTLLRISELWDSVPLLRKAYVHALHPKRPDPAYVTRALSVPEIRVAYSSRLQVIQQSRPRYSPLGLLHHVHQQLRRIGRDRDAELVQAFLLAHNNGHNVSDLSVSLEKVKEEAKFYEAIDVHGLALT</sequence>